<evidence type="ECO:0000256" key="1">
    <source>
        <dbReference type="ARBA" id="ARBA00023125"/>
    </source>
</evidence>
<gene>
    <name evidence="3" type="ORF">SAMN04487908_11076</name>
</gene>
<dbReference type="InterPro" id="IPR001387">
    <property type="entry name" value="Cro/C1-type_HTH"/>
</dbReference>
<dbReference type="Proteomes" id="UP000184172">
    <property type="component" value="Unassembled WGS sequence"/>
</dbReference>
<dbReference type="SMART" id="SM00530">
    <property type="entry name" value="HTH_XRE"/>
    <property type="match status" value="1"/>
</dbReference>
<dbReference type="STRING" id="797419.SAMN05216556_11093"/>
<protein>
    <submittedName>
        <fullName evidence="3">Helix-turn-helix domain-containing protein</fullName>
    </submittedName>
</protein>
<evidence type="ECO:0000313" key="3">
    <source>
        <dbReference type="EMBL" id="SHJ15780.1"/>
    </source>
</evidence>
<reference evidence="4" key="1">
    <citation type="submission" date="2016-11" db="EMBL/GenBank/DDBJ databases">
        <authorList>
            <person name="Varghese N."/>
            <person name="Submissions S."/>
        </authorList>
    </citation>
    <scope>NUCLEOTIDE SEQUENCE [LARGE SCALE GENOMIC DNA]</scope>
    <source>
        <strain evidence="4">DSM 26349</strain>
    </source>
</reference>
<dbReference type="CDD" id="cd00093">
    <property type="entry name" value="HTH_XRE"/>
    <property type="match status" value="1"/>
</dbReference>
<dbReference type="RefSeq" id="WP_073217655.1">
    <property type="nucleotide sequence ID" value="NZ_FNNS01000010.1"/>
</dbReference>
<dbReference type="GO" id="GO:0003677">
    <property type="term" value="F:DNA binding"/>
    <property type="evidence" value="ECO:0007669"/>
    <property type="project" value="UniProtKB-KW"/>
</dbReference>
<accession>A0A1M6H0P8</accession>
<dbReference type="InterPro" id="IPR010982">
    <property type="entry name" value="Lambda_DNA-bd_dom_sf"/>
</dbReference>
<organism evidence="3 4">
    <name type="scientific">Aequorivita viscosa</name>
    <dbReference type="NCBI Taxonomy" id="797419"/>
    <lineage>
        <taxon>Bacteria</taxon>
        <taxon>Pseudomonadati</taxon>
        <taxon>Bacteroidota</taxon>
        <taxon>Flavobacteriia</taxon>
        <taxon>Flavobacteriales</taxon>
        <taxon>Flavobacteriaceae</taxon>
        <taxon>Aequorivita</taxon>
    </lineage>
</organism>
<proteinExistence type="predicted"/>
<dbReference type="PANTHER" id="PTHR46797">
    <property type="entry name" value="HTH-TYPE TRANSCRIPTIONAL REGULATOR"/>
    <property type="match status" value="1"/>
</dbReference>
<dbReference type="GO" id="GO:0003700">
    <property type="term" value="F:DNA-binding transcription factor activity"/>
    <property type="evidence" value="ECO:0007669"/>
    <property type="project" value="TreeGrafter"/>
</dbReference>
<dbReference type="GO" id="GO:0005829">
    <property type="term" value="C:cytosol"/>
    <property type="evidence" value="ECO:0007669"/>
    <property type="project" value="TreeGrafter"/>
</dbReference>
<dbReference type="InterPro" id="IPR050807">
    <property type="entry name" value="TransReg_Diox_bact_type"/>
</dbReference>
<dbReference type="PROSITE" id="PS50943">
    <property type="entry name" value="HTH_CROC1"/>
    <property type="match status" value="1"/>
</dbReference>
<feature type="domain" description="HTH cro/C1-type" evidence="2">
    <location>
        <begin position="8"/>
        <end position="62"/>
    </location>
</feature>
<dbReference type="Pfam" id="PF01381">
    <property type="entry name" value="HTH_3"/>
    <property type="match status" value="1"/>
</dbReference>
<keyword evidence="1" id="KW-0238">DNA-binding</keyword>
<dbReference type="SUPFAM" id="SSF47413">
    <property type="entry name" value="lambda repressor-like DNA-binding domains"/>
    <property type="match status" value="1"/>
</dbReference>
<evidence type="ECO:0000313" key="4">
    <source>
        <dbReference type="Proteomes" id="UP000184172"/>
    </source>
</evidence>
<dbReference type="OrthoDB" id="1388275at2"/>
<keyword evidence="4" id="KW-1185">Reference proteome</keyword>
<name>A0A1M6H0P8_9FLAO</name>
<evidence type="ECO:0000259" key="2">
    <source>
        <dbReference type="PROSITE" id="PS50943"/>
    </source>
</evidence>
<dbReference type="Gene3D" id="1.10.260.40">
    <property type="entry name" value="lambda repressor-like DNA-binding domains"/>
    <property type="match status" value="1"/>
</dbReference>
<dbReference type="AlphaFoldDB" id="A0A1M6H0P8"/>
<dbReference type="EMBL" id="FQYV01000010">
    <property type="protein sequence ID" value="SHJ15780.1"/>
    <property type="molecule type" value="Genomic_DNA"/>
</dbReference>
<sequence length="100" mass="11601">MKTFANKIKDLRIQKELLLRQVAAAIEVDTSMVSKFENGERFPTREQIEKLATFFKVSEEDFLVDAFSDKLVYDFSEEPLALDILKQTVKKIKSKNIKSQ</sequence>
<dbReference type="PANTHER" id="PTHR46797:SF1">
    <property type="entry name" value="METHYLPHOSPHONATE SYNTHASE"/>
    <property type="match status" value="1"/>
</dbReference>